<accession>A0ABS3T4Y9</accession>
<proteinExistence type="predicted"/>
<feature type="transmembrane region" description="Helical" evidence="8">
    <location>
        <begin position="164"/>
        <end position="184"/>
    </location>
</feature>
<dbReference type="InterPro" id="IPR026392">
    <property type="entry name" value="Exo/Archaeosortase_dom"/>
</dbReference>
<evidence type="ECO:0000256" key="8">
    <source>
        <dbReference type="SAM" id="Phobius"/>
    </source>
</evidence>
<feature type="transmembrane region" description="Helical" evidence="8">
    <location>
        <begin position="15"/>
        <end position="37"/>
    </location>
</feature>
<comment type="caution">
    <text evidence="9">The sequence shown here is derived from an EMBL/GenBank/DDBJ whole genome shotgun (WGS) entry which is preliminary data.</text>
</comment>
<keyword evidence="7 8" id="KW-0472">Membrane</keyword>
<evidence type="ECO:0000313" key="10">
    <source>
        <dbReference type="Proteomes" id="UP000676776"/>
    </source>
</evidence>
<evidence type="ECO:0000313" key="9">
    <source>
        <dbReference type="EMBL" id="MBO3117812.1"/>
    </source>
</evidence>
<dbReference type="Proteomes" id="UP000676776">
    <property type="component" value="Unassembled WGS sequence"/>
</dbReference>
<keyword evidence="5" id="KW-0378">Hydrolase</keyword>
<evidence type="ECO:0000256" key="7">
    <source>
        <dbReference type="ARBA" id="ARBA00023136"/>
    </source>
</evidence>
<evidence type="ECO:0000256" key="4">
    <source>
        <dbReference type="ARBA" id="ARBA00022692"/>
    </source>
</evidence>
<keyword evidence="10" id="KW-1185">Reference proteome</keyword>
<evidence type="ECO:0000256" key="5">
    <source>
        <dbReference type="ARBA" id="ARBA00022801"/>
    </source>
</evidence>
<protein>
    <submittedName>
        <fullName evidence="9">Archaeosortase/exosortase family protein</fullName>
    </submittedName>
</protein>
<reference evidence="9 10" key="1">
    <citation type="submission" date="2021-03" db="EMBL/GenBank/DDBJ databases">
        <title>Winogradskyella sp. nov., isolated from costal sediment.</title>
        <authorList>
            <person name="Gao C."/>
        </authorList>
    </citation>
    <scope>NUCLEOTIDE SEQUENCE [LARGE SCALE GENOMIC DNA]</scope>
    <source>
        <strain evidence="9 10">DF17</strain>
    </source>
</reference>
<dbReference type="EMBL" id="JAGEVF010000013">
    <property type="protein sequence ID" value="MBO3117812.1"/>
    <property type="molecule type" value="Genomic_DNA"/>
</dbReference>
<name>A0ABS3T4Y9_9FLAO</name>
<sequence>MISTHLTLREIPIPIRLFLGKALLFFIVWKLVFLGFLSESKVLDYPLTTNVGKASTELLNSIGSMSGYKSVREVVTKVEGNESFTEEISQIYHNDKKILYVEDGCNGLELLVLYIGFIVCMPSNIWRKIFFIIGGVVILHAANIIRSMALIYVREYHELYFDFAHTYLFKLVLYAVTFVLWIIYAKKIHLLNEIPKA</sequence>
<keyword evidence="6 8" id="KW-1133">Transmembrane helix</keyword>
<evidence type="ECO:0000256" key="2">
    <source>
        <dbReference type="ARBA" id="ARBA00022475"/>
    </source>
</evidence>
<feature type="transmembrane region" description="Helical" evidence="8">
    <location>
        <begin position="129"/>
        <end position="152"/>
    </location>
</feature>
<dbReference type="InterPro" id="IPR019127">
    <property type="entry name" value="Exosortase"/>
</dbReference>
<comment type="subcellular location">
    <subcellularLocation>
        <location evidence="1">Cell membrane</location>
        <topology evidence="1">Multi-pass membrane protein</topology>
    </subcellularLocation>
</comment>
<keyword evidence="2" id="KW-1003">Cell membrane</keyword>
<evidence type="ECO:0000256" key="6">
    <source>
        <dbReference type="ARBA" id="ARBA00022989"/>
    </source>
</evidence>
<organism evidence="9 10">
    <name type="scientific">Winogradskyella pelagia</name>
    <dbReference type="NCBI Taxonomy" id="2819984"/>
    <lineage>
        <taxon>Bacteria</taxon>
        <taxon>Pseudomonadati</taxon>
        <taxon>Bacteroidota</taxon>
        <taxon>Flavobacteriia</taxon>
        <taxon>Flavobacteriales</taxon>
        <taxon>Flavobacteriaceae</taxon>
        <taxon>Winogradskyella</taxon>
    </lineage>
</organism>
<evidence type="ECO:0000256" key="3">
    <source>
        <dbReference type="ARBA" id="ARBA00022670"/>
    </source>
</evidence>
<gene>
    <name evidence="9" type="ORF">J4050_13730</name>
</gene>
<keyword evidence="4 8" id="KW-0812">Transmembrane</keyword>
<dbReference type="NCBIfam" id="TIGR04178">
    <property type="entry name" value="exo_archaeo"/>
    <property type="match status" value="1"/>
</dbReference>
<dbReference type="Pfam" id="PF09721">
    <property type="entry name" value="Exosortase_EpsH"/>
    <property type="match status" value="1"/>
</dbReference>
<dbReference type="RefSeq" id="WP_208155169.1">
    <property type="nucleotide sequence ID" value="NZ_JAGEVF010000013.1"/>
</dbReference>
<evidence type="ECO:0000256" key="1">
    <source>
        <dbReference type="ARBA" id="ARBA00004651"/>
    </source>
</evidence>
<keyword evidence="3" id="KW-0645">Protease</keyword>